<comment type="caution">
    <text evidence="1">The sequence shown here is derived from an EMBL/GenBank/DDBJ whole genome shotgun (WGS) entry which is preliminary data.</text>
</comment>
<evidence type="ECO:0000313" key="2">
    <source>
        <dbReference type="Proteomes" id="UP001480955"/>
    </source>
</evidence>
<dbReference type="Proteomes" id="UP001480955">
    <property type="component" value="Unassembled WGS sequence"/>
</dbReference>
<dbReference type="EMBL" id="JBELQE010000085">
    <property type="protein sequence ID" value="MER2251511.1"/>
    <property type="molecule type" value="Genomic_DNA"/>
</dbReference>
<proteinExistence type="predicted"/>
<gene>
    <name evidence="1" type="ORF">ABS772_16465</name>
</gene>
<reference evidence="1 2" key="1">
    <citation type="submission" date="2024-06" db="EMBL/GenBank/DDBJ databases">
        <authorList>
            <person name="Campbell A.G."/>
        </authorList>
    </citation>
    <scope>NUCLEOTIDE SEQUENCE [LARGE SCALE GENOMIC DNA]</scope>
    <source>
        <strain evidence="1 2">EM12</strain>
    </source>
</reference>
<protein>
    <submittedName>
        <fullName evidence="1">Uncharacterized protein</fullName>
    </submittedName>
</protein>
<evidence type="ECO:0000313" key="1">
    <source>
        <dbReference type="EMBL" id="MER2251511.1"/>
    </source>
</evidence>
<organism evidence="1 2">
    <name type="scientific">Methylorubrum podarium</name>
    <dbReference type="NCBI Taxonomy" id="200476"/>
    <lineage>
        <taxon>Bacteria</taxon>
        <taxon>Pseudomonadati</taxon>
        <taxon>Pseudomonadota</taxon>
        <taxon>Alphaproteobacteria</taxon>
        <taxon>Hyphomicrobiales</taxon>
        <taxon>Methylobacteriaceae</taxon>
        <taxon>Methylorubrum</taxon>
    </lineage>
</organism>
<dbReference type="RefSeq" id="WP_350395891.1">
    <property type="nucleotide sequence ID" value="NZ_JBELQE010000085.1"/>
</dbReference>
<name>A0ABV1QQ18_9HYPH</name>
<sequence length="339" mass="37217">MTAVLPDITEIAMATDDAPTDAEMLREQFHSQYGNGYDFEGSTLIDIVVGAGQLLTDIVGPENANVGMAALVRQLGYRVEAPEDWAEVLKDDAFGDAFSWKLGATFHNLNAYAYYGIALTGASAAQDREAYLKGEIALAGAFMDKVPFAAWEIDPADAGRTLRLARGRFALDTGDLIEPWALAEFGGVSERRIRNMMAGGERVFEPKDGGVPAAQALDWLKQRKQFRPSTWRDQNTFEDLATADRFELDEEMLFVPVAADGSTFHPGVGGEDGYTTGPTGKETTWPSFEEALTALQRSAEPIWRRPTPRGLRTQARGVRWERTTRTALDRMAAEAAARI</sequence>
<accession>A0ABV1QQ18</accession>
<keyword evidence="2" id="KW-1185">Reference proteome</keyword>